<reference evidence="1" key="2">
    <citation type="submission" date="2023-05" db="EMBL/GenBank/DDBJ databases">
        <authorList>
            <consortium name="Lawrence Berkeley National Laboratory"/>
            <person name="Steindorff A."/>
            <person name="Hensen N."/>
            <person name="Bonometti L."/>
            <person name="Westerberg I."/>
            <person name="Brannstrom I.O."/>
            <person name="Guillou S."/>
            <person name="Cros-Aarteil S."/>
            <person name="Calhoun S."/>
            <person name="Haridas S."/>
            <person name="Kuo A."/>
            <person name="Mondo S."/>
            <person name="Pangilinan J."/>
            <person name="Riley R."/>
            <person name="Labutti K."/>
            <person name="Andreopoulos B."/>
            <person name="Lipzen A."/>
            <person name="Chen C."/>
            <person name="Yanf M."/>
            <person name="Daum C."/>
            <person name="Ng V."/>
            <person name="Clum A."/>
            <person name="Ohm R."/>
            <person name="Martin F."/>
            <person name="Silar P."/>
            <person name="Natvig D."/>
            <person name="Lalanne C."/>
            <person name="Gautier V."/>
            <person name="Ament-Velasquez S.L."/>
            <person name="Kruys A."/>
            <person name="Hutchinson M.I."/>
            <person name="Powell A.J."/>
            <person name="Barry K."/>
            <person name="Miller A.N."/>
            <person name="Grigoriev I.V."/>
            <person name="Debuchy R."/>
            <person name="Gladieux P."/>
            <person name="Thoren M.H."/>
            <person name="Johannesson H."/>
        </authorList>
    </citation>
    <scope>NUCLEOTIDE SEQUENCE</scope>
    <source>
        <strain evidence="1">PSN309</strain>
    </source>
</reference>
<evidence type="ECO:0000313" key="1">
    <source>
        <dbReference type="EMBL" id="KAK4184215.1"/>
    </source>
</evidence>
<organism evidence="1 2">
    <name type="scientific">Podospora australis</name>
    <dbReference type="NCBI Taxonomy" id="1536484"/>
    <lineage>
        <taxon>Eukaryota</taxon>
        <taxon>Fungi</taxon>
        <taxon>Dikarya</taxon>
        <taxon>Ascomycota</taxon>
        <taxon>Pezizomycotina</taxon>
        <taxon>Sordariomycetes</taxon>
        <taxon>Sordariomycetidae</taxon>
        <taxon>Sordariales</taxon>
        <taxon>Podosporaceae</taxon>
        <taxon>Podospora</taxon>
    </lineage>
</organism>
<proteinExistence type="predicted"/>
<name>A0AAN6WLP0_9PEZI</name>
<evidence type="ECO:0000313" key="2">
    <source>
        <dbReference type="Proteomes" id="UP001302126"/>
    </source>
</evidence>
<dbReference type="EMBL" id="MU864499">
    <property type="protein sequence ID" value="KAK4184215.1"/>
    <property type="molecule type" value="Genomic_DNA"/>
</dbReference>
<keyword evidence="2" id="KW-1185">Reference proteome</keyword>
<accession>A0AAN6WLP0</accession>
<comment type="caution">
    <text evidence="1">The sequence shown here is derived from an EMBL/GenBank/DDBJ whole genome shotgun (WGS) entry which is preliminary data.</text>
</comment>
<dbReference type="AlphaFoldDB" id="A0AAN6WLP0"/>
<sequence length="530" mass="60257">MAAAHSVSPADSARLEYLEFRRQQRVRRYLETGNGFEAYPSDHYLRDAFAVMVDPILVDHNQQATRFHHIFAFLEPNQIRQSIATRSVKETEPPHLHRALTECFDRACQALFLNPGINCGTDFPTNYPVDVRLEWLASCSVQQKQEALETAVCFLAYLWPAGTGSSGTNPYGPEDFLSAGELFPYVEHIRTILERLGTGGDFVPPRSTHVVSLFNRTSWYLTQRGDDARCYEYAELAMKIYPLPAPNVTSADRHLSFLLAQSRHVLALAGATINRPVPDEVLGDMKALATQHQNKVQLADAHIAEGMLIMRNPTTTRQQQERVCDSWAAVCLKELPDGSYNVEDYHQTRLASAINLTHWYASCGDTEIQNARSWRSIARKEWMHVKQMQSLVAFARFDDAVQELEMLVGTQQHPMLADIYYDHGAAMYKDTGGNMREESCPHAILLLRESVEIYDAITPRCVWLQPQHARSLFMLGLMLRTFTNNGKQTEGDMFIARAMDLRRQYLPSDTRTSVQLTYTDFENAVYFSSK</sequence>
<protein>
    <submittedName>
        <fullName evidence="1">Uncharacterized protein</fullName>
    </submittedName>
</protein>
<reference evidence="1" key="1">
    <citation type="journal article" date="2023" name="Mol. Phylogenet. Evol.">
        <title>Genome-scale phylogeny and comparative genomics of the fungal order Sordariales.</title>
        <authorList>
            <person name="Hensen N."/>
            <person name="Bonometti L."/>
            <person name="Westerberg I."/>
            <person name="Brannstrom I.O."/>
            <person name="Guillou S."/>
            <person name="Cros-Aarteil S."/>
            <person name="Calhoun S."/>
            <person name="Haridas S."/>
            <person name="Kuo A."/>
            <person name="Mondo S."/>
            <person name="Pangilinan J."/>
            <person name="Riley R."/>
            <person name="LaButti K."/>
            <person name="Andreopoulos B."/>
            <person name="Lipzen A."/>
            <person name="Chen C."/>
            <person name="Yan M."/>
            <person name="Daum C."/>
            <person name="Ng V."/>
            <person name="Clum A."/>
            <person name="Steindorff A."/>
            <person name="Ohm R.A."/>
            <person name="Martin F."/>
            <person name="Silar P."/>
            <person name="Natvig D.O."/>
            <person name="Lalanne C."/>
            <person name="Gautier V."/>
            <person name="Ament-Velasquez S.L."/>
            <person name="Kruys A."/>
            <person name="Hutchinson M.I."/>
            <person name="Powell A.J."/>
            <person name="Barry K."/>
            <person name="Miller A.N."/>
            <person name="Grigoriev I.V."/>
            <person name="Debuchy R."/>
            <person name="Gladieux P."/>
            <person name="Hiltunen Thoren M."/>
            <person name="Johannesson H."/>
        </authorList>
    </citation>
    <scope>NUCLEOTIDE SEQUENCE</scope>
    <source>
        <strain evidence="1">PSN309</strain>
    </source>
</reference>
<dbReference type="Proteomes" id="UP001302126">
    <property type="component" value="Unassembled WGS sequence"/>
</dbReference>
<gene>
    <name evidence="1" type="ORF">QBC35DRAFT_540908</name>
</gene>